<dbReference type="Gene3D" id="3.40.50.300">
    <property type="entry name" value="P-loop containing nucleotide triphosphate hydrolases"/>
    <property type="match status" value="1"/>
</dbReference>
<organism evidence="1 2">
    <name type="scientific">Actinomadura violacea</name>
    <dbReference type="NCBI Taxonomy" id="2819934"/>
    <lineage>
        <taxon>Bacteria</taxon>
        <taxon>Bacillati</taxon>
        <taxon>Actinomycetota</taxon>
        <taxon>Actinomycetes</taxon>
        <taxon>Streptosporangiales</taxon>
        <taxon>Thermomonosporaceae</taxon>
        <taxon>Actinomadura</taxon>
    </lineage>
</organism>
<evidence type="ECO:0000313" key="1">
    <source>
        <dbReference type="EMBL" id="MBO2465040.1"/>
    </source>
</evidence>
<name>A0ABS3S9Y8_9ACTN</name>
<proteinExistence type="predicted"/>
<sequence>MTLYCVVSAGGSPGVTTTALGLAVTWPTKVLLAECDPMGRGILPGFMADRLSESAGPGLLGLAMTAETGTRARLPLDDYVLPVPGEGTVELLHGVRDPRHGVRLGTLWGRLAEALTLREGDVVADLGRIGGRDTPTELLATADTLVMVLKPTLRQVDAARARIDALKDLRGGRGTIGLCLISHGPHRAAEVERVLGTPVLAELPYSPDDASVLSDGAPARRTFKTSLLLRSLRCMGRRLRATDRAASEVGGDVGGTVLSGAGAVVGGEW</sequence>
<comment type="caution">
    <text evidence="1">The sequence shown here is derived from an EMBL/GenBank/DDBJ whole genome shotgun (WGS) entry which is preliminary data.</text>
</comment>
<protein>
    <submittedName>
        <fullName evidence="1">Uncharacterized protein</fullName>
    </submittedName>
</protein>
<gene>
    <name evidence="1" type="ORF">J4709_46485</name>
</gene>
<dbReference type="Proteomes" id="UP000680206">
    <property type="component" value="Unassembled WGS sequence"/>
</dbReference>
<reference evidence="1 2" key="1">
    <citation type="submission" date="2021-03" db="EMBL/GenBank/DDBJ databases">
        <title>Actinomadura violae sp. nov., isolated from lichen in Thailand.</title>
        <authorList>
            <person name="Kanchanasin P."/>
            <person name="Saeng-In P."/>
            <person name="Phongsopitanun W."/>
            <person name="Yuki M."/>
            <person name="Kudo T."/>
            <person name="Ohkuma M."/>
            <person name="Tanasupawat S."/>
        </authorList>
    </citation>
    <scope>NUCLEOTIDE SEQUENCE [LARGE SCALE GENOMIC DNA]</scope>
    <source>
        <strain evidence="1 2">LCR2-06</strain>
    </source>
</reference>
<keyword evidence="2" id="KW-1185">Reference proteome</keyword>
<evidence type="ECO:0000313" key="2">
    <source>
        <dbReference type="Proteomes" id="UP000680206"/>
    </source>
</evidence>
<dbReference type="InterPro" id="IPR027417">
    <property type="entry name" value="P-loop_NTPase"/>
</dbReference>
<accession>A0ABS3S9Y8</accession>
<dbReference type="EMBL" id="JAGEPF010000041">
    <property type="protein sequence ID" value="MBO2465040.1"/>
    <property type="molecule type" value="Genomic_DNA"/>
</dbReference>
<dbReference type="RefSeq" id="WP_208251903.1">
    <property type="nucleotide sequence ID" value="NZ_JAGEPF010000041.1"/>
</dbReference>
<dbReference type="SUPFAM" id="SSF52540">
    <property type="entry name" value="P-loop containing nucleoside triphosphate hydrolases"/>
    <property type="match status" value="1"/>
</dbReference>